<organism evidence="3 4">
    <name type="scientific">Flagellimonas aurea</name>
    <dbReference type="NCBI Taxonomy" id="2915619"/>
    <lineage>
        <taxon>Bacteria</taxon>
        <taxon>Pseudomonadati</taxon>
        <taxon>Bacteroidota</taxon>
        <taxon>Flavobacteriia</taxon>
        <taxon>Flavobacteriales</taxon>
        <taxon>Flavobacteriaceae</taxon>
        <taxon>Flagellimonas</taxon>
    </lineage>
</organism>
<feature type="signal peptide" evidence="1">
    <location>
        <begin position="1"/>
        <end position="26"/>
    </location>
</feature>
<evidence type="ECO:0000313" key="4">
    <source>
        <dbReference type="Proteomes" id="UP000664044"/>
    </source>
</evidence>
<dbReference type="Proteomes" id="UP000664044">
    <property type="component" value="Unassembled WGS sequence"/>
</dbReference>
<keyword evidence="4" id="KW-1185">Reference proteome</keyword>
<sequence>MKNIFNQKVVLSFLLLFSLTLTTSLAQTEDVVIVDSDFSNKGGLIASLPINVALIETKMSNNLAQTFKQALAENPNVKNIHLFAPSTDASINLDGQPYNAETIAKQFHPTDFQTHNPITVFVYSCSLAKNALGISLLETISSRTGFNVASCASCDDLKDELMFDYSVRPLTATSNLFE</sequence>
<proteinExistence type="predicted"/>
<evidence type="ECO:0000313" key="3">
    <source>
        <dbReference type="EMBL" id="MBO0355746.1"/>
    </source>
</evidence>
<name>A0ABS3G8K6_9FLAO</name>
<dbReference type="RefSeq" id="WP_207036140.1">
    <property type="nucleotide sequence ID" value="NZ_JAFLNL010000012.1"/>
</dbReference>
<protein>
    <submittedName>
        <fullName evidence="3">DUF4347 domain-containing protein</fullName>
    </submittedName>
</protein>
<dbReference type="EMBL" id="JAFLNL010000012">
    <property type="protein sequence ID" value="MBO0355746.1"/>
    <property type="molecule type" value="Genomic_DNA"/>
</dbReference>
<evidence type="ECO:0000259" key="2">
    <source>
        <dbReference type="Pfam" id="PF14252"/>
    </source>
</evidence>
<comment type="caution">
    <text evidence="3">The sequence shown here is derived from an EMBL/GenBank/DDBJ whole genome shotgun (WGS) entry which is preliminary data.</text>
</comment>
<feature type="domain" description="DUF4347" evidence="2">
    <location>
        <begin position="31"/>
        <end position="151"/>
    </location>
</feature>
<reference evidence="3 4" key="1">
    <citation type="submission" date="2021-03" db="EMBL/GenBank/DDBJ databases">
        <title>Muricauda lutimaris sp. nov. and Muricauda ruestringensis sp. nov, two marine members of the Flavobacteriaceae isolated from deep sea sediments of Western Pacific.</title>
        <authorList>
            <person name="Zhao S."/>
            <person name="Liu R."/>
        </authorList>
    </citation>
    <scope>NUCLEOTIDE SEQUENCE [LARGE SCALE GENOMIC DNA]</scope>
    <source>
        <strain evidence="3 4">BC31-1-A7</strain>
    </source>
</reference>
<evidence type="ECO:0000256" key="1">
    <source>
        <dbReference type="SAM" id="SignalP"/>
    </source>
</evidence>
<dbReference type="InterPro" id="IPR025592">
    <property type="entry name" value="DUF4347"/>
</dbReference>
<feature type="chain" id="PRO_5047015211" evidence="1">
    <location>
        <begin position="27"/>
        <end position="178"/>
    </location>
</feature>
<accession>A0ABS3G8K6</accession>
<dbReference type="Pfam" id="PF14252">
    <property type="entry name" value="DUF4347"/>
    <property type="match status" value="1"/>
</dbReference>
<keyword evidence="1" id="KW-0732">Signal</keyword>
<gene>
    <name evidence="3" type="ORF">J0656_17140</name>
</gene>